<name>A0A372P0A7_9SPHI</name>
<evidence type="ECO:0000313" key="2">
    <source>
        <dbReference type="Proteomes" id="UP000264217"/>
    </source>
</evidence>
<proteinExistence type="predicted"/>
<accession>A0A372P0A7</accession>
<organism evidence="1 2">
    <name type="scientific">Mucilaginibacter conchicola</name>
    <dbReference type="NCBI Taxonomy" id="2303333"/>
    <lineage>
        <taxon>Bacteria</taxon>
        <taxon>Pseudomonadati</taxon>
        <taxon>Bacteroidota</taxon>
        <taxon>Sphingobacteriia</taxon>
        <taxon>Sphingobacteriales</taxon>
        <taxon>Sphingobacteriaceae</taxon>
        <taxon>Mucilaginibacter</taxon>
    </lineage>
</organism>
<dbReference type="AlphaFoldDB" id="A0A372P0A7"/>
<dbReference type="OrthoDB" id="2473949at2"/>
<evidence type="ECO:0000313" key="1">
    <source>
        <dbReference type="EMBL" id="RFZ95611.1"/>
    </source>
</evidence>
<dbReference type="RefSeq" id="WP_117391161.1">
    <property type="nucleotide sequence ID" value="NZ_QWDC01000001.1"/>
</dbReference>
<reference evidence="1 2" key="1">
    <citation type="submission" date="2018-08" db="EMBL/GenBank/DDBJ databases">
        <title>Mucilaginibacter sp. MYSH2.</title>
        <authorList>
            <person name="Seo T."/>
        </authorList>
    </citation>
    <scope>NUCLEOTIDE SEQUENCE [LARGE SCALE GENOMIC DNA]</scope>
    <source>
        <strain evidence="1 2">MYSH2</strain>
    </source>
</reference>
<dbReference type="Proteomes" id="UP000264217">
    <property type="component" value="Unassembled WGS sequence"/>
</dbReference>
<sequence>MSIFDDIAGAFEDLFNEIKKGVDTVFNSIVNLAEKVTQAVELAFRKTAEIAETVVDALKDVGITLSQGVVDGANIAINFVEKTAQDVLDRFKIPEVPEPTPEYKQAISKAIASVFSKIAAEGQEYDVFGILASACNAKDLNYQMLELGSKIAAERLGNDIFNIPTVAPVIVSKELLKEYINFLIIKAVQDNRQKVANGKSVQVVTGIVITAITLLVTEGRIADWGWEIPEGMQPDKIDSDATTVWTEGSRLQFNNAIYLVLDGQVRHIPNPATFDNLFANGNGVIQSEPGLQVEGKPLTDGAYLVTANGGDGKYYLVADGVKRWISTPQVFKKYAFDNAKVKKVSTGDLDKIPTGDTIYQFSKREGSMLTINGAVHIIIDKVAHHIPNENTYNQLFKNWNGIQETNRSSIKIGEPITNGAYLASATERVYFISNGQKRWIMSPLAFNNFNFGWNKIRKVSQADLDRIPNGKEIY</sequence>
<comment type="caution">
    <text evidence="1">The sequence shown here is derived from an EMBL/GenBank/DDBJ whole genome shotgun (WGS) entry which is preliminary data.</text>
</comment>
<protein>
    <submittedName>
        <fullName evidence="1">Uncharacterized protein</fullName>
    </submittedName>
</protein>
<keyword evidence="2" id="KW-1185">Reference proteome</keyword>
<dbReference type="EMBL" id="QWDC01000001">
    <property type="protein sequence ID" value="RFZ95611.1"/>
    <property type="molecule type" value="Genomic_DNA"/>
</dbReference>
<dbReference type="Gene3D" id="1.10.287.700">
    <property type="entry name" value="Helix hairpin bin"/>
    <property type="match status" value="1"/>
</dbReference>
<gene>
    <name evidence="1" type="ORF">D0C36_08870</name>
</gene>